<feature type="transmembrane region" description="Helical" evidence="1">
    <location>
        <begin position="387"/>
        <end position="411"/>
    </location>
</feature>
<feature type="transmembrane region" description="Helical" evidence="1">
    <location>
        <begin position="73"/>
        <end position="90"/>
    </location>
</feature>
<sequence>MRILIILSFLFVIFSFIPSFYEIYQSAKIPSNRVFVLEHNYMFDYNFYLSRIRQGQEGRWTVSEKYYNRPHSGSFFQIFYLMIGKIGGVFRLDPPMVYHTARLLLGLIFLILISRYLRGIFSGWWAIPAFLLAVTLGSWPIPIWFHNFWRFATYMGWWSAVDSLQRITFLPHVLLGQIFILLFIWRFSETSNSLKYLKLIIWGIAGLIVGIIFPPTLIIVYTVFGVLSVLEFSFTRSHLASQGETFIKQIIPRLLFIFLSFPSFLYLKVMFQVMPWSALALFDIEHRMPLPYKEYALALGPLLPLGLAGLLVALIKKEKKLFASVSWILAVIILIVVFEKVPQQSPLRWTEAAVHIPLGILVAYFFFQLYKFIGHTFTRSHVLVSKIGVWIIVAGIIVMGLGIMGSMVLWLTDQATWKREATWTVPIGAQLAYPLKDFMEGVYYLRDNTKGEEVVLAYITAGNFIPAYAGNFVYIGHANTPDEDAKEKIAAEFYSGKMKSNDAKEFLRRENISYIFFGPQERELGRIEDLTAYYSFISPIYNNKQVIIYKVDKSS</sequence>
<feature type="transmembrane region" description="Helical" evidence="1">
    <location>
        <begin position="129"/>
        <end position="149"/>
    </location>
</feature>
<gene>
    <name evidence="2" type="ORF">A2960_04120</name>
</gene>
<feature type="transmembrane region" description="Helical" evidence="1">
    <location>
        <begin position="96"/>
        <end position="117"/>
    </location>
</feature>
<dbReference type="EMBL" id="MFJR01000013">
    <property type="protein sequence ID" value="OGG26152.1"/>
    <property type="molecule type" value="Genomic_DNA"/>
</dbReference>
<dbReference type="AlphaFoldDB" id="A0A1F6ANS0"/>
<feature type="transmembrane region" description="Helical" evidence="1">
    <location>
        <begin position="321"/>
        <end position="338"/>
    </location>
</feature>
<feature type="transmembrane region" description="Helical" evidence="1">
    <location>
        <begin position="6"/>
        <end position="24"/>
    </location>
</feature>
<proteinExistence type="predicted"/>
<keyword evidence="1" id="KW-0812">Transmembrane</keyword>
<evidence type="ECO:0000256" key="1">
    <source>
        <dbReference type="SAM" id="Phobius"/>
    </source>
</evidence>
<name>A0A1F6ANS0_9BACT</name>
<feature type="transmembrane region" description="Helical" evidence="1">
    <location>
        <begin position="199"/>
        <end position="230"/>
    </location>
</feature>
<organism evidence="2 3">
    <name type="scientific">Candidatus Gottesmanbacteria bacterium RIFCSPLOWO2_01_FULL_39_12b</name>
    <dbReference type="NCBI Taxonomy" id="1798388"/>
    <lineage>
        <taxon>Bacteria</taxon>
        <taxon>Candidatus Gottesmaniibacteriota</taxon>
    </lineage>
</organism>
<accession>A0A1F6ANS0</accession>
<protein>
    <recommendedName>
        <fullName evidence="4">Glycosyltransferase RgtA/B/C/D-like domain-containing protein</fullName>
    </recommendedName>
</protein>
<comment type="caution">
    <text evidence="2">The sequence shown here is derived from an EMBL/GenBank/DDBJ whole genome shotgun (WGS) entry which is preliminary data.</text>
</comment>
<keyword evidence="1" id="KW-0472">Membrane</keyword>
<reference evidence="2 3" key="1">
    <citation type="journal article" date="2016" name="Nat. Commun.">
        <title>Thousands of microbial genomes shed light on interconnected biogeochemical processes in an aquifer system.</title>
        <authorList>
            <person name="Anantharaman K."/>
            <person name="Brown C.T."/>
            <person name="Hug L.A."/>
            <person name="Sharon I."/>
            <person name="Castelle C.J."/>
            <person name="Probst A.J."/>
            <person name="Thomas B.C."/>
            <person name="Singh A."/>
            <person name="Wilkins M.J."/>
            <person name="Karaoz U."/>
            <person name="Brodie E.L."/>
            <person name="Williams K.H."/>
            <person name="Hubbard S.S."/>
            <person name="Banfield J.F."/>
        </authorList>
    </citation>
    <scope>NUCLEOTIDE SEQUENCE [LARGE SCALE GENOMIC DNA]</scope>
</reference>
<evidence type="ECO:0000313" key="2">
    <source>
        <dbReference type="EMBL" id="OGG26152.1"/>
    </source>
</evidence>
<feature type="transmembrane region" description="Helical" evidence="1">
    <location>
        <begin position="169"/>
        <end position="187"/>
    </location>
</feature>
<feature type="transmembrane region" description="Helical" evidence="1">
    <location>
        <begin position="295"/>
        <end position="315"/>
    </location>
</feature>
<dbReference type="Proteomes" id="UP000176609">
    <property type="component" value="Unassembled WGS sequence"/>
</dbReference>
<feature type="transmembrane region" description="Helical" evidence="1">
    <location>
        <begin position="350"/>
        <end position="367"/>
    </location>
</feature>
<evidence type="ECO:0000313" key="3">
    <source>
        <dbReference type="Proteomes" id="UP000176609"/>
    </source>
</evidence>
<evidence type="ECO:0008006" key="4">
    <source>
        <dbReference type="Google" id="ProtNLM"/>
    </source>
</evidence>
<feature type="transmembrane region" description="Helical" evidence="1">
    <location>
        <begin position="250"/>
        <end position="267"/>
    </location>
</feature>
<keyword evidence="1" id="KW-1133">Transmembrane helix</keyword>